<proteinExistence type="predicted"/>
<dbReference type="Pfam" id="PF09981">
    <property type="entry name" value="DUF2218"/>
    <property type="match status" value="1"/>
</dbReference>
<protein>
    <submittedName>
        <fullName evidence="1">DUF2218 domain-containing protein</fullName>
    </submittedName>
</protein>
<sequence length="106" mass="11264">MLVSTARYPTVHASKYLQQLCKHFAHKAEVSHDDTTGRAALEPGLVELAAEAGALTVRASAADAKGLIQTRFVVDVHLVTFAHREAFTGLDWQAPVNGPTGESPAA</sequence>
<keyword evidence="2" id="KW-1185">Reference proteome</keyword>
<dbReference type="AlphaFoldDB" id="A0A8K0XZI8"/>
<organism evidence="1 2">
    <name type="scientific">Szabonella alba</name>
    <dbReference type="NCBI Taxonomy" id="2804194"/>
    <lineage>
        <taxon>Bacteria</taxon>
        <taxon>Pseudomonadati</taxon>
        <taxon>Pseudomonadota</taxon>
        <taxon>Alphaproteobacteria</taxon>
        <taxon>Rhodobacterales</taxon>
        <taxon>Paracoccaceae</taxon>
        <taxon>Szabonella</taxon>
    </lineage>
</organism>
<dbReference type="Proteomes" id="UP000648908">
    <property type="component" value="Unassembled WGS sequence"/>
</dbReference>
<dbReference type="PIRSF" id="PIRSF028291">
    <property type="entry name" value="UCP028291"/>
    <property type="match status" value="1"/>
</dbReference>
<reference evidence="1" key="1">
    <citation type="submission" date="2021-01" db="EMBL/GenBank/DDBJ databases">
        <title>Tabrizicola alba sp. nov. a motile alkaliphilic bacterium isolated from a soda lake.</title>
        <authorList>
            <person name="Szuroczki S."/>
            <person name="Abbaszade G."/>
            <person name="Schumann P."/>
            <person name="Toth E."/>
        </authorList>
    </citation>
    <scope>NUCLEOTIDE SEQUENCE</scope>
    <source>
        <strain evidence="1">DMG-N-6</strain>
    </source>
</reference>
<dbReference type="InterPro" id="IPR014543">
    <property type="entry name" value="UCP028291"/>
</dbReference>
<dbReference type="Gene3D" id="3.30.310.50">
    <property type="entry name" value="Alpha-D-phosphohexomutase, C-terminal domain"/>
    <property type="match status" value="1"/>
</dbReference>
<gene>
    <name evidence="1" type="ORF">JL811_06380</name>
</gene>
<accession>A0A8K0XZI8</accession>
<dbReference type="RefSeq" id="WP_202687653.1">
    <property type="nucleotide sequence ID" value="NZ_JAESVN010000002.1"/>
</dbReference>
<evidence type="ECO:0000313" key="2">
    <source>
        <dbReference type="Proteomes" id="UP000648908"/>
    </source>
</evidence>
<comment type="caution">
    <text evidence="1">The sequence shown here is derived from an EMBL/GenBank/DDBJ whole genome shotgun (WGS) entry which is preliminary data.</text>
</comment>
<dbReference type="EMBL" id="JAESVN010000002">
    <property type="protein sequence ID" value="MBL4916846.1"/>
    <property type="molecule type" value="Genomic_DNA"/>
</dbReference>
<evidence type="ECO:0000313" key="1">
    <source>
        <dbReference type="EMBL" id="MBL4916846.1"/>
    </source>
</evidence>
<name>A0A8K0XZI8_9RHOB</name>